<proteinExistence type="predicted"/>
<dbReference type="AlphaFoldDB" id="A0A067LU08"/>
<gene>
    <name evidence="1" type="ORF">BOTBODRAFT_246339</name>
</gene>
<accession>A0A067LU08</accession>
<dbReference type="Proteomes" id="UP000027195">
    <property type="component" value="Unassembled WGS sequence"/>
</dbReference>
<dbReference type="EMBL" id="KL198130">
    <property type="protein sequence ID" value="KDQ06594.1"/>
    <property type="molecule type" value="Genomic_DNA"/>
</dbReference>
<evidence type="ECO:0000313" key="1">
    <source>
        <dbReference type="EMBL" id="KDQ06594.1"/>
    </source>
</evidence>
<name>A0A067LU08_BOTB1</name>
<evidence type="ECO:0000313" key="2">
    <source>
        <dbReference type="Proteomes" id="UP000027195"/>
    </source>
</evidence>
<sequence>MLRQLAQQQVYTGDTEVQPATHPRFSPTIALFVGFGECGVIRLHYNRLRWTSCRCGVICNGSVWMPSYPKLAYPLRDSRVLGTSSLSATLRKLASAC</sequence>
<reference evidence="2" key="1">
    <citation type="journal article" date="2014" name="Proc. Natl. Acad. Sci. U.S.A.">
        <title>Extensive sampling of basidiomycete genomes demonstrates inadequacy of the white-rot/brown-rot paradigm for wood decay fungi.</title>
        <authorList>
            <person name="Riley R."/>
            <person name="Salamov A.A."/>
            <person name="Brown D.W."/>
            <person name="Nagy L.G."/>
            <person name="Floudas D."/>
            <person name="Held B.W."/>
            <person name="Levasseur A."/>
            <person name="Lombard V."/>
            <person name="Morin E."/>
            <person name="Otillar R."/>
            <person name="Lindquist E.A."/>
            <person name="Sun H."/>
            <person name="LaButti K.M."/>
            <person name="Schmutz J."/>
            <person name="Jabbour D."/>
            <person name="Luo H."/>
            <person name="Baker S.E."/>
            <person name="Pisabarro A.G."/>
            <person name="Walton J.D."/>
            <person name="Blanchette R.A."/>
            <person name="Henrissat B."/>
            <person name="Martin F."/>
            <person name="Cullen D."/>
            <person name="Hibbett D.S."/>
            <person name="Grigoriev I.V."/>
        </authorList>
    </citation>
    <scope>NUCLEOTIDE SEQUENCE [LARGE SCALE GENOMIC DNA]</scope>
    <source>
        <strain evidence="2">FD-172 SS1</strain>
    </source>
</reference>
<dbReference type="InParanoid" id="A0A067LU08"/>
<dbReference type="HOGENOM" id="CLU_2346405_0_0_1"/>
<organism evidence="1 2">
    <name type="scientific">Botryobasidium botryosum (strain FD-172 SS1)</name>
    <dbReference type="NCBI Taxonomy" id="930990"/>
    <lineage>
        <taxon>Eukaryota</taxon>
        <taxon>Fungi</taxon>
        <taxon>Dikarya</taxon>
        <taxon>Basidiomycota</taxon>
        <taxon>Agaricomycotina</taxon>
        <taxon>Agaricomycetes</taxon>
        <taxon>Cantharellales</taxon>
        <taxon>Botryobasidiaceae</taxon>
        <taxon>Botryobasidium</taxon>
    </lineage>
</organism>
<protein>
    <submittedName>
        <fullName evidence="1">Uncharacterized protein</fullName>
    </submittedName>
</protein>
<keyword evidence="2" id="KW-1185">Reference proteome</keyword>